<dbReference type="AlphaFoldDB" id="J4GUV3"/>
<dbReference type="InParanoid" id="J4GUV3"/>
<feature type="transmembrane region" description="Helical" evidence="2">
    <location>
        <begin position="428"/>
        <end position="445"/>
    </location>
</feature>
<dbReference type="SUPFAM" id="SSF69848">
    <property type="entry name" value="LCCL domain"/>
    <property type="match status" value="1"/>
</dbReference>
<dbReference type="Gene3D" id="2.170.130.20">
    <property type="entry name" value="LCCL-like domain"/>
    <property type="match status" value="1"/>
</dbReference>
<proteinExistence type="predicted"/>
<feature type="transmembrane region" description="Helical" evidence="2">
    <location>
        <begin position="390"/>
        <end position="408"/>
    </location>
</feature>
<feature type="transmembrane region" description="Helical" evidence="2">
    <location>
        <begin position="510"/>
        <end position="528"/>
    </location>
</feature>
<evidence type="ECO:0000313" key="5">
    <source>
        <dbReference type="Proteomes" id="UP000006352"/>
    </source>
</evidence>
<feature type="transmembrane region" description="Helical" evidence="2">
    <location>
        <begin position="136"/>
        <end position="153"/>
    </location>
</feature>
<dbReference type="STRING" id="599839.J4GUV3"/>
<protein>
    <recommendedName>
        <fullName evidence="3">LCCL domain-containing protein</fullName>
    </recommendedName>
</protein>
<dbReference type="InterPro" id="IPR051957">
    <property type="entry name" value="CRISP-LCCL_domain"/>
</dbReference>
<feature type="transmembrane region" description="Helical" evidence="2">
    <location>
        <begin position="457"/>
        <end position="478"/>
    </location>
</feature>
<dbReference type="PANTHER" id="PTHR31331">
    <property type="entry name" value="LCCL DOMAIN PROTEIN (AFU_ORTHOLOGUE AFUA_5G08630)"/>
    <property type="match status" value="1"/>
</dbReference>
<evidence type="ECO:0000256" key="1">
    <source>
        <dbReference type="SAM" id="MobiDB-lite"/>
    </source>
</evidence>
<keyword evidence="5" id="KW-1185">Reference proteome</keyword>
<name>J4GUV3_9APHY</name>
<dbReference type="InterPro" id="IPR004043">
    <property type="entry name" value="LCCL"/>
</dbReference>
<feature type="region of interest" description="Disordered" evidence="1">
    <location>
        <begin position="1"/>
        <end position="29"/>
    </location>
</feature>
<dbReference type="InterPro" id="IPR036609">
    <property type="entry name" value="LCCL_sf"/>
</dbReference>
<dbReference type="OrthoDB" id="441660at2759"/>
<reference evidence="4 5" key="1">
    <citation type="journal article" date="2012" name="Appl. Environ. Microbiol.">
        <title>Short-read sequencing for genomic analysis of the brown rot fungus Fibroporia radiculosa.</title>
        <authorList>
            <person name="Tang J.D."/>
            <person name="Perkins A.D."/>
            <person name="Sonstegard T.S."/>
            <person name="Schroeder S.G."/>
            <person name="Burgess S.C."/>
            <person name="Diehl S.V."/>
        </authorList>
    </citation>
    <scope>NUCLEOTIDE SEQUENCE [LARGE SCALE GENOMIC DNA]</scope>
    <source>
        <strain evidence="4 5">TFFH 294</strain>
    </source>
</reference>
<feature type="transmembrane region" description="Helical" evidence="2">
    <location>
        <begin position="359"/>
        <end position="378"/>
    </location>
</feature>
<evidence type="ECO:0000256" key="2">
    <source>
        <dbReference type="SAM" id="Phobius"/>
    </source>
</evidence>
<organism evidence="4 5">
    <name type="scientific">Fibroporia radiculosa</name>
    <dbReference type="NCBI Taxonomy" id="599839"/>
    <lineage>
        <taxon>Eukaryota</taxon>
        <taxon>Fungi</taxon>
        <taxon>Dikarya</taxon>
        <taxon>Basidiomycota</taxon>
        <taxon>Agaricomycotina</taxon>
        <taxon>Agaricomycetes</taxon>
        <taxon>Polyporales</taxon>
        <taxon>Fibroporiaceae</taxon>
        <taxon>Fibroporia</taxon>
    </lineage>
</organism>
<feature type="transmembrane region" description="Helical" evidence="2">
    <location>
        <begin position="329"/>
        <end position="347"/>
    </location>
</feature>
<dbReference type="HOGENOM" id="CLU_011125_2_0_1"/>
<dbReference type="Pfam" id="PF03815">
    <property type="entry name" value="LCCL"/>
    <property type="match status" value="1"/>
</dbReference>
<keyword evidence="2" id="KW-0472">Membrane</keyword>
<feature type="domain" description="LCCL" evidence="3">
    <location>
        <begin position="163"/>
        <end position="281"/>
    </location>
</feature>
<dbReference type="Proteomes" id="UP000006352">
    <property type="component" value="Unassembled WGS sequence"/>
</dbReference>
<evidence type="ECO:0000313" key="4">
    <source>
        <dbReference type="EMBL" id="CCM05180.1"/>
    </source>
</evidence>
<dbReference type="RefSeq" id="XP_012184463.1">
    <property type="nucleotide sequence ID" value="XM_012329073.1"/>
</dbReference>
<feature type="compositionally biased region" description="Basic and acidic residues" evidence="1">
    <location>
        <begin position="11"/>
        <end position="21"/>
    </location>
</feature>
<dbReference type="GeneID" id="24100091"/>
<dbReference type="PANTHER" id="PTHR31331:SF1">
    <property type="entry name" value="CYSTEINE RICH SECRETORY PROTEIN LCCL DOMAIN CONTAINING 2"/>
    <property type="match status" value="1"/>
</dbReference>
<dbReference type="EMBL" id="HE797181">
    <property type="protein sequence ID" value="CCM05180.1"/>
    <property type="molecule type" value="Genomic_DNA"/>
</dbReference>
<gene>
    <name evidence="4" type="ORF">FIBRA_07389</name>
</gene>
<evidence type="ECO:0000259" key="3">
    <source>
        <dbReference type="PROSITE" id="PS50820"/>
    </source>
</evidence>
<sequence>MDSSSVTESSRATHVDVDCESAKASPRSVSPGKAFEFEAYTSTSATIPDPWYRRFSGVLALKYPRLTRLILYLRGPRPKVDLPGELDTPLCFVAPNSFPPTEPTPFLTLSLNTGRYTHSLALEPVLVHATRSFTNPWLFVVLAIGYIIGFAFFSRAQSFLTPAESFIGCTATYWAANNGCGLNGENCMPFDNSSFDFRCPAQCSSVVLQNPRTVGDVQVDWAPLIVGGGDANTTYRGDTFICAAAIQAGLISNSKGGCASLALVGNYTDYLPFTANGLTSIGFPTVFPLSFRFLPTTPLHSCADLRTPALAWNVIITALIFLLLRPQPIVTFWSLVCIGFWHVALFSEPMGTPPPLDEAFAAFLPALFVTYAFWRLAFRFTLPAFRNAPIEASVWYLPTFWTGVLTNLTMDKIPIEKLTAADLSTQPGAITALIIILVILLAIVLNQIRVIRKTGWLPYYASWYIFGGLVALVLALLPELEFRLHHYILAMVLVPGTGFPTRLSAIYQGFLLGMFLNGVAAWGFASILQTAADLQGDGSSGSAMPSFVTNSSTWNSVIPFSNQTIIWNALPDASEGWGGFSLIVDDVERYVGTALNYSFASLESGIPHFFRLAYTSADGSTTGDYTMPAALWPNGTWIDPLPGTST</sequence>
<keyword evidence="2" id="KW-1133">Transmembrane helix</keyword>
<feature type="transmembrane region" description="Helical" evidence="2">
    <location>
        <begin position="305"/>
        <end position="324"/>
    </location>
</feature>
<dbReference type="PROSITE" id="PS50820">
    <property type="entry name" value="LCCL"/>
    <property type="match status" value="1"/>
</dbReference>
<feature type="compositionally biased region" description="Polar residues" evidence="1">
    <location>
        <begin position="1"/>
        <end position="10"/>
    </location>
</feature>
<keyword evidence="2" id="KW-0812">Transmembrane</keyword>
<accession>J4GUV3</accession>